<accession>A0AAV4VB33</accession>
<name>A0AAV4VB33_9ARAC</name>
<organism evidence="1 2">
    <name type="scientific">Caerostris darwini</name>
    <dbReference type="NCBI Taxonomy" id="1538125"/>
    <lineage>
        <taxon>Eukaryota</taxon>
        <taxon>Metazoa</taxon>
        <taxon>Ecdysozoa</taxon>
        <taxon>Arthropoda</taxon>
        <taxon>Chelicerata</taxon>
        <taxon>Arachnida</taxon>
        <taxon>Araneae</taxon>
        <taxon>Araneomorphae</taxon>
        <taxon>Entelegynae</taxon>
        <taxon>Araneoidea</taxon>
        <taxon>Araneidae</taxon>
        <taxon>Caerostris</taxon>
    </lineage>
</organism>
<comment type="caution">
    <text evidence="1">The sequence shown here is derived from an EMBL/GenBank/DDBJ whole genome shotgun (WGS) entry which is preliminary data.</text>
</comment>
<dbReference type="EMBL" id="BPLQ01012646">
    <property type="protein sequence ID" value="GIY66705.1"/>
    <property type="molecule type" value="Genomic_DNA"/>
</dbReference>
<evidence type="ECO:0000313" key="2">
    <source>
        <dbReference type="Proteomes" id="UP001054837"/>
    </source>
</evidence>
<reference evidence="1 2" key="1">
    <citation type="submission" date="2021-06" db="EMBL/GenBank/DDBJ databases">
        <title>Caerostris darwini draft genome.</title>
        <authorList>
            <person name="Kono N."/>
            <person name="Arakawa K."/>
        </authorList>
    </citation>
    <scope>NUCLEOTIDE SEQUENCE [LARGE SCALE GENOMIC DNA]</scope>
</reference>
<protein>
    <submittedName>
        <fullName evidence="1">Uncharacterized protein</fullName>
    </submittedName>
</protein>
<gene>
    <name evidence="1" type="ORF">CDAR_456521</name>
</gene>
<sequence length="99" mass="11805">MGDVRFPRPFRSEIKLDVCGDTTEQQRQRGRWRPSTWAECDWCFVLSMLRKSLDRVLCGIYLRLHRALSEVKLDVCGDTTEQQRQRGRWRPSTWAACDW</sequence>
<proteinExistence type="predicted"/>
<dbReference type="AlphaFoldDB" id="A0AAV4VB33"/>
<keyword evidence="2" id="KW-1185">Reference proteome</keyword>
<dbReference type="Proteomes" id="UP001054837">
    <property type="component" value="Unassembled WGS sequence"/>
</dbReference>
<evidence type="ECO:0000313" key="1">
    <source>
        <dbReference type="EMBL" id="GIY66705.1"/>
    </source>
</evidence>